<protein>
    <submittedName>
        <fullName evidence="1">Uncharacterized protein</fullName>
    </submittedName>
</protein>
<reference evidence="1 2" key="1">
    <citation type="submission" date="2019-01" db="EMBL/GenBank/DDBJ databases">
        <title>Genome Assembly of Collichthys lucidus.</title>
        <authorList>
            <person name="Cai M."/>
            <person name="Xiao S."/>
        </authorList>
    </citation>
    <scope>NUCLEOTIDE SEQUENCE [LARGE SCALE GENOMIC DNA]</scope>
    <source>
        <strain evidence="1">JT15FE1705JMU</strain>
        <tissue evidence="1">Muscle</tissue>
    </source>
</reference>
<name>A0A4V6AQS4_COLLU</name>
<sequence length="188" mass="20535">MDTSDTLSLHLLNNSSVIKGKEKTPVFSPVMSCKASNMQRIMQVVHRVAQKSCRMVCQMLCCPLDNLLCDKVACCPVTAWNPSSTILIVNISNSTLIDCVIGNDSYPSVVAQSQPLMQESDFHMHDQATCSCSYGQQRAALASLPPLPSAEPPSINIDSSHLNCVIIGDNNYMHAEQIHSNETDEPQV</sequence>
<gene>
    <name evidence="1" type="ORF">D9C73_015758</name>
</gene>
<proteinExistence type="predicted"/>
<keyword evidence="2" id="KW-1185">Reference proteome</keyword>
<evidence type="ECO:0000313" key="2">
    <source>
        <dbReference type="Proteomes" id="UP000298787"/>
    </source>
</evidence>
<dbReference type="AlphaFoldDB" id="A0A4V6AQS4"/>
<accession>A0A4V6AQS4</accession>
<dbReference type="Proteomes" id="UP000298787">
    <property type="component" value="Chromosome 14"/>
</dbReference>
<dbReference type="EMBL" id="CM014091">
    <property type="protein sequence ID" value="TKS81652.1"/>
    <property type="molecule type" value="Genomic_DNA"/>
</dbReference>
<organism evidence="1 2">
    <name type="scientific">Collichthys lucidus</name>
    <name type="common">Big head croaker</name>
    <name type="synonym">Sciaena lucida</name>
    <dbReference type="NCBI Taxonomy" id="240159"/>
    <lineage>
        <taxon>Eukaryota</taxon>
        <taxon>Metazoa</taxon>
        <taxon>Chordata</taxon>
        <taxon>Craniata</taxon>
        <taxon>Vertebrata</taxon>
        <taxon>Euteleostomi</taxon>
        <taxon>Actinopterygii</taxon>
        <taxon>Neopterygii</taxon>
        <taxon>Teleostei</taxon>
        <taxon>Neoteleostei</taxon>
        <taxon>Acanthomorphata</taxon>
        <taxon>Eupercaria</taxon>
        <taxon>Sciaenidae</taxon>
        <taxon>Collichthys</taxon>
    </lineage>
</organism>
<evidence type="ECO:0000313" key="1">
    <source>
        <dbReference type="EMBL" id="TKS81652.1"/>
    </source>
</evidence>